<accession>A0ABR2LGY6</accession>
<organism evidence="1 2">
    <name type="scientific">Platanthera guangdongensis</name>
    <dbReference type="NCBI Taxonomy" id="2320717"/>
    <lineage>
        <taxon>Eukaryota</taxon>
        <taxon>Viridiplantae</taxon>
        <taxon>Streptophyta</taxon>
        <taxon>Embryophyta</taxon>
        <taxon>Tracheophyta</taxon>
        <taxon>Spermatophyta</taxon>
        <taxon>Magnoliopsida</taxon>
        <taxon>Liliopsida</taxon>
        <taxon>Asparagales</taxon>
        <taxon>Orchidaceae</taxon>
        <taxon>Orchidoideae</taxon>
        <taxon>Orchideae</taxon>
        <taxon>Orchidinae</taxon>
        <taxon>Platanthera</taxon>
    </lineage>
</organism>
<proteinExistence type="predicted"/>
<comment type="caution">
    <text evidence="1">The sequence shown here is derived from an EMBL/GenBank/DDBJ whole genome shotgun (WGS) entry which is preliminary data.</text>
</comment>
<sequence length="169" mass="18476">MPPIKSTAAGRSRRKLKMTTLGLRGAGQLLDSSSSTSRLLRPSDIGMESVTVDTCDGVKLSPRLFNPVDQKRDYAMVLVHPFTMLDGFQGVTQSCLMDLINASHLLLPSDIGMESVTVDTCDGLKLSPRLFNPVDQKRDYAMVLVHPFTMLDGFQGVTQSCLMDLINGL</sequence>
<gene>
    <name evidence="1" type="ORF">KSP40_PGU002186</name>
</gene>
<evidence type="ECO:0000313" key="2">
    <source>
        <dbReference type="Proteomes" id="UP001412067"/>
    </source>
</evidence>
<evidence type="ECO:0000313" key="1">
    <source>
        <dbReference type="EMBL" id="KAK8939687.1"/>
    </source>
</evidence>
<protein>
    <submittedName>
        <fullName evidence="1">Uncharacterized protein</fullName>
    </submittedName>
</protein>
<keyword evidence="2" id="KW-1185">Reference proteome</keyword>
<dbReference type="EMBL" id="JBBWWR010000020">
    <property type="protein sequence ID" value="KAK8939687.1"/>
    <property type="molecule type" value="Genomic_DNA"/>
</dbReference>
<reference evidence="1 2" key="1">
    <citation type="journal article" date="2022" name="Nat. Plants">
        <title>Genomes of leafy and leafless Platanthera orchids illuminate the evolution of mycoheterotrophy.</title>
        <authorList>
            <person name="Li M.H."/>
            <person name="Liu K.W."/>
            <person name="Li Z."/>
            <person name="Lu H.C."/>
            <person name="Ye Q.L."/>
            <person name="Zhang D."/>
            <person name="Wang J.Y."/>
            <person name="Li Y.F."/>
            <person name="Zhong Z.M."/>
            <person name="Liu X."/>
            <person name="Yu X."/>
            <person name="Liu D.K."/>
            <person name="Tu X.D."/>
            <person name="Liu B."/>
            <person name="Hao Y."/>
            <person name="Liao X.Y."/>
            <person name="Jiang Y.T."/>
            <person name="Sun W.H."/>
            <person name="Chen J."/>
            <person name="Chen Y.Q."/>
            <person name="Ai Y."/>
            <person name="Zhai J.W."/>
            <person name="Wu S.S."/>
            <person name="Zhou Z."/>
            <person name="Hsiao Y.Y."/>
            <person name="Wu W.L."/>
            <person name="Chen Y.Y."/>
            <person name="Lin Y.F."/>
            <person name="Hsu J.L."/>
            <person name="Li C.Y."/>
            <person name="Wang Z.W."/>
            <person name="Zhao X."/>
            <person name="Zhong W.Y."/>
            <person name="Ma X.K."/>
            <person name="Ma L."/>
            <person name="Huang J."/>
            <person name="Chen G.Z."/>
            <person name="Huang M.Z."/>
            <person name="Huang L."/>
            <person name="Peng D.H."/>
            <person name="Luo Y.B."/>
            <person name="Zou S.Q."/>
            <person name="Chen S.P."/>
            <person name="Lan S."/>
            <person name="Tsai W.C."/>
            <person name="Van de Peer Y."/>
            <person name="Liu Z.J."/>
        </authorList>
    </citation>
    <scope>NUCLEOTIDE SEQUENCE [LARGE SCALE GENOMIC DNA]</scope>
    <source>
        <strain evidence="1">Lor288</strain>
    </source>
</reference>
<dbReference type="Proteomes" id="UP001412067">
    <property type="component" value="Unassembled WGS sequence"/>
</dbReference>
<name>A0ABR2LGY6_9ASPA</name>